<dbReference type="HAMAP" id="MF_01518">
    <property type="entry name" value="Adenine_deamin"/>
    <property type="match status" value="1"/>
</dbReference>
<keyword evidence="3 6" id="KW-0378">Hydrolase</keyword>
<proteinExistence type="inferred from homology"/>
<evidence type="ECO:0000256" key="2">
    <source>
        <dbReference type="ARBA" id="ARBA00012782"/>
    </source>
</evidence>
<evidence type="ECO:0000256" key="1">
    <source>
        <dbReference type="ARBA" id="ARBA00006773"/>
    </source>
</evidence>
<keyword evidence="10" id="KW-1185">Reference proteome</keyword>
<comment type="catalytic activity">
    <reaction evidence="5 6">
        <text>adenine + H2O + H(+) = hypoxanthine + NH4(+)</text>
        <dbReference type="Rhea" id="RHEA:23688"/>
        <dbReference type="ChEBI" id="CHEBI:15377"/>
        <dbReference type="ChEBI" id="CHEBI:15378"/>
        <dbReference type="ChEBI" id="CHEBI:16708"/>
        <dbReference type="ChEBI" id="CHEBI:17368"/>
        <dbReference type="ChEBI" id="CHEBI:28938"/>
        <dbReference type="EC" id="3.5.4.2"/>
    </reaction>
</comment>
<dbReference type="GO" id="GO:0006146">
    <property type="term" value="P:adenine catabolic process"/>
    <property type="evidence" value="ECO:0007669"/>
    <property type="project" value="InterPro"/>
</dbReference>
<evidence type="ECO:0000313" key="10">
    <source>
        <dbReference type="Proteomes" id="UP000215509"/>
    </source>
</evidence>
<dbReference type="PANTHER" id="PTHR11113">
    <property type="entry name" value="N-ACETYLGLUCOSAMINE-6-PHOSPHATE DEACETYLASE"/>
    <property type="match status" value="1"/>
</dbReference>
<evidence type="ECO:0000256" key="5">
    <source>
        <dbReference type="ARBA" id="ARBA00047720"/>
    </source>
</evidence>
<accession>A0A229UWE0</accession>
<dbReference type="OrthoDB" id="9775607at2"/>
<dbReference type="Gene3D" id="3.20.20.140">
    <property type="entry name" value="Metal-dependent hydrolases"/>
    <property type="match status" value="1"/>
</dbReference>
<keyword evidence="4 6" id="KW-0464">Manganese</keyword>
<dbReference type="RefSeq" id="WP_094013022.1">
    <property type="nucleotide sequence ID" value="NZ_NMQW01000002.1"/>
</dbReference>
<evidence type="ECO:0000256" key="3">
    <source>
        <dbReference type="ARBA" id="ARBA00022801"/>
    </source>
</evidence>
<dbReference type="EMBL" id="NMQW01000002">
    <property type="protein sequence ID" value="OXM87772.1"/>
    <property type="molecule type" value="Genomic_DNA"/>
</dbReference>
<evidence type="ECO:0000256" key="4">
    <source>
        <dbReference type="ARBA" id="ARBA00023211"/>
    </source>
</evidence>
<dbReference type="Gene3D" id="2.30.40.10">
    <property type="entry name" value="Urease, subunit C, domain 1"/>
    <property type="match status" value="1"/>
</dbReference>
<comment type="caution">
    <text evidence="9">The sequence shown here is derived from an EMBL/GenBank/DDBJ whole genome shotgun (WGS) entry which is preliminary data.</text>
</comment>
<comment type="similarity">
    <text evidence="1 6">Belongs to the metallo-dependent hydrolases superfamily. Adenine deaminase family.</text>
</comment>
<dbReference type="Pfam" id="PF01979">
    <property type="entry name" value="Amidohydro_1"/>
    <property type="match status" value="1"/>
</dbReference>
<comment type="cofactor">
    <cofactor evidence="6">
        <name>Mn(2+)</name>
        <dbReference type="ChEBI" id="CHEBI:29035"/>
    </cofactor>
</comment>
<reference evidence="9 10" key="1">
    <citation type="submission" date="2017-07" db="EMBL/GenBank/DDBJ databases">
        <title>Genome sequencing and assembly of Paenibacillus rigui.</title>
        <authorList>
            <person name="Mayilraj S."/>
        </authorList>
    </citation>
    <scope>NUCLEOTIDE SEQUENCE [LARGE SCALE GENOMIC DNA]</scope>
    <source>
        <strain evidence="9 10">JCM 16352</strain>
    </source>
</reference>
<protein>
    <recommendedName>
        <fullName evidence="2 6">Adenine deaminase</fullName>
        <shortName evidence="6">Adenase</shortName>
        <shortName evidence="6">Adenine aminase</shortName>
        <ecNumber evidence="2 6">3.5.4.2</ecNumber>
    </recommendedName>
</protein>
<evidence type="ECO:0000259" key="8">
    <source>
        <dbReference type="Pfam" id="PF13382"/>
    </source>
</evidence>
<dbReference type="InterPro" id="IPR006679">
    <property type="entry name" value="Adenine_deam"/>
</dbReference>
<dbReference type="EC" id="3.5.4.2" evidence="2 6"/>
<evidence type="ECO:0000259" key="7">
    <source>
        <dbReference type="Pfam" id="PF01979"/>
    </source>
</evidence>
<dbReference type="Pfam" id="PF13382">
    <property type="entry name" value="Adenine_deam_C"/>
    <property type="match status" value="1"/>
</dbReference>
<dbReference type="InterPro" id="IPR011059">
    <property type="entry name" value="Metal-dep_hydrolase_composite"/>
</dbReference>
<dbReference type="InterPro" id="IPR006680">
    <property type="entry name" value="Amidohydro-rel"/>
</dbReference>
<feature type="domain" description="Amidohydrolase-related" evidence="7">
    <location>
        <begin position="70"/>
        <end position="342"/>
    </location>
</feature>
<dbReference type="InterPro" id="IPR026912">
    <property type="entry name" value="Adenine_deam_C"/>
</dbReference>
<gene>
    <name evidence="6" type="primary">ade</name>
    <name evidence="9" type="ORF">CF651_01245</name>
</gene>
<dbReference type="InterPro" id="IPR032466">
    <property type="entry name" value="Metal_Hydrolase"/>
</dbReference>
<dbReference type="Proteomes" id="UP000215509">
    <property type="component" value="Unassembled WGS sequence"/>
</dbReference>
<organism evidence="9 10">
    <name type="scientific">Paenibacillus rigui</name>
    <dbReference type="NCBI Taxonomy" id="554312"/>
    <lineage>
        <taxon>Bacteria</taxon>
        <taxon>Bacillati</taxon>
        <taxon>Bacillota</taxon>
        <taxon>Bacilli</taxon>
        <taxon>Bacillales</taxon>
        <taxon>Paenibacillaceae</taxon>
        <taxon>Paenibacillus</taxon>
    </lineage>
</organism>
<evidence type="ECO:0000313" key="9">
    <source>
        <dbReference type="EMBL" id="OXM87772.1"/>
    </source>
</evidence>
<dbReference type="AlphaFoldDB" id="A0A229UWE0"/>
<dbReference type="GO" id="GO:0000034">
    <property type="term" value="F:adenine deaminase activity"/>
    <property type="evidence" value="ECO:0007669"/>
    <property type="project" value="UniProtKB-UniRule"/>
</dbReference>
<evidence type="ECO:0000256" key="6">
    <source>
        <dbReference type="HAMAP-Rule" id="MF_01518"/>
    </source>
</evidence>
<sequence length="587" mass="64369">MRSIEQMIEELQVAKGLKPADLVLLNARLVMLHTEEIMEGCLYIKNGRIAAIRHEHSLLAIGQYDCEGRFVLPGFIDAHVSIEPTLLTPETLSEVIVPQGTTTLLAHGLEMDTVTGLSGMDALLQSVPNETLHYNLWRQVPPEELKTFWPEAAGHERAEKEVVRKLAQSYSVRMGEVLSSEALDLSETHLNEVLMAQSLGKIVNGKAAGLKWDELNVCACAGLADDHECVEYDELLMRLRLGMGVLIRESSAERSLDALITGLLRERLPYDGIMFCTNGKHVYDIHREGHLNYMVNRAVQLGVPPMKAIKMATLNTAKHFRLDHLIGSITPGKWADLILVEELERIRPEVVFYRGTIAAQQGKLIAPVARPVYPERLRQTVRLGADFSAEQFKVLSGETAAVKVRVIHLYPNQIVNFGSVETLQPANGEIRADAARDILKLAVVERFGRTGDVGVAFVKGFGIQDGALACSVAHDHHNIVVVGTNDKDMELAVRTIEMHQGGLVAVSSGVIQAVLPLPIGGLVTDLGAEEVIGRMEHLNDAVRAMGCRLPAPFMTLSFISLPTVPELGMTDKGLVDVKSHSIIPVLI</sequence>
<dbReference type="PANTHER" id="PTHR11113:SF2">
    <property type="entry name" value="ADENINE DEAMINASE"/>
    <property type="match status" value="1"/>
</dbReference>
<dbReference type="SUPFAM" id="SSF51556">
    <property type="entry name" value="Metallo-dependent hydrolases"/>
    <property type="match status" value="1"/>
</dbReference>
<name>A0A229UWE0_9BACL</name>
<feature type="domain" description="Adenine deaminase C-terminal" evidence="8">
    <location>
        <begin position="420"/>
        <end position="580"/>
    </location>
</feature>
<dbReference type="SUPFAM" id="SSF51338">
    <property type="entry name" value="Composite domain of metallo-dependent hydrolases"/>
    <property type="match status" value="1"/>
</dbReference>